<dbReference type="PANTHER" id="PTHR46060">
    <property type="entry name" value="MARINER MOS1 TRANSPOSASE-LIKE PROTEIN"/>
    <property type="match status" value="1"/>
</dbReference>
<comment type="caution">
    <text evidence="2">The sequence shown here is derived from an EMBL/GenBank/DDBJ whole genome shotgun (WGS) entry which is preliminary data.</text>
</comment>
<evidence type="ECO:0000259" key="1">
    <source>
        <dbReference type="Pfam" id="PF17906"/>
    </source>
</evidence>
<dbReference type="Gene3D" id="1.10.10.1450">
    <property type="match status" value="1"/>
</dbReference>
<evidence type="ECO:0000313" key="3">
    <source>
        <dbReference type="Proteomes" id="UP000499080"/>
    </source>
</evidence>
<feature type="domain" description="Mos1 transposase HTH" evidence="1">
    <location>
        <begin position="15"/>
        <end position="58"/>
    </location>
</feature>
<evidence type="ECO:0000313" key="2">
    <source>
        <dbReference type="EMBL" id="GBO19520.1"/>
    </source>
</evidence>
<organism evidence="2 3">
    <name type="scientific">Araneus ventricosus</name>
    <name type="common">Orbweaver spider</name>
    <name type="synonym">Epeira ventricosa</name>
    <dbReference type="NCBI Taxonomy" id="182803"/>
    <lineage>
        <taxon>Eukaryota</taxon>
        <taxon>Metazoa</taxon>
        <taxon>Ecdysozoa</taxon>
        <taxon>Arthropoda</taxon>
        <taxon>Chelicerata</taxon>
        <taxon>Arachnida</taxon>
        <taxon>Araneae</taxon>
        <taxon>Araneomorphae</taxon>
        <taxon>Entelegynae</taxon>
        <taxon>Araneoidea</taxon>
        <taxon>Araneidae</taxon>
        <taxon>Araneus</taxon>
    </lineage>
</organism>
<protein>
    <recommendedName>
        <fullName evidence="1">Mos1 transposase HTH domain-containing protein</fullName>
    </recommendedName>
</protein>
<proteinExistence type="predicted"/>
<dbReference type="AlphaFoldDB" id="A0A4Y2V782"/>
<reference evidence="2 3" key="1">
    <citation type="journal article" date="2019" name="Sci. Rep.">
        <title>Orb-weaving spider Araneus ventricosus genome elucidates the spidroin gene catalogue.</title>
        <authorList>
            <person name="Kono N."/>
            <person name="Nakamura H."/>
            <person name="Ohtoshi R."/>
            <person name="Moran D.A.P."/>
            <person name="Shinohara A."/>
            <person name="Yoshida Y."/>
            <person name="Fujiwara M."/>
            <person name="Mori M."/>
            <person name="Tomita M."/>
            <person name="Arakawa K."/>
        </authorList>
    </citation>
    <scope>NUCLEOTIDE SEQUENCE [LARGE SCALE GENOMIC DNA]</scope>
</reference>
<accession>A0A4Y2V782</accession>
<dbReference type="InterPro" id="IPR052709">
    <property type="entry name" value="Transposase-MT_Hybrid"/>
</dbReference>
<dbReference type="PANTHER" id="PTHR46060:SF1">
    <property type="entry name" value="MARINER MOS1 TRANSPOSASE-LIKE PROTEIN"/>
    <property type="match status" value="1"/>
</dbReference>
<dbReference type="InterPro" id="IPR041426">
    <property type="entry name" value="Mos1_HTH"/>
</dbReference>
<dbReference type="Pfam" id="PF17906">
    <property type="entry name" value="HTH_48"/>
    <property type="match status" value="1"/>
</dbReference>
<dbReference type="OrthoDB" id="8191996at2759"/>
<gene>
    <name evidence="2" type="ORF">AVEN_272905_1</name>
</gene>
<keyword evidence="3" id="KW-1185">Reference proteome</keyword>
<sequence length="114" mass="13062">MSHSIENLADCEISSVIRFLNAKDVKAAEIHRQISEMDGKNSTSERMVRKWVRAFKDGRTNDEERNERPSVITEDLVQKVDGKVRENRCLTISSLSNEFPKVSRTVLYGFVTDT</sequence>
<name>A0A4Y2V782_ARAVE</name>
<dbReference type="Proteomes" id="UP000499080">
    <property type="component" value="Unassembled WGS sequence"/>
</dbReference>
<dbReference type="EMBL" id="BGPR01043004">
    <property type="protein sequence ID" value="GBO19520.1"/>
    <property type="molecule type" value="Genomic_DNA"/>
</dbReference>